<dbReference type="SUPFAM" id="SSF50494">
    <property type="entry name" value="Trypsin-like serine proteases"/>
    <property type="match status" value="1"/>
</dbReference>
<dbReference type="PANTHER" id="PTHR24253">
    <property type="entry name" value="TRANSMEMBRANE PROTEASE SERINE"/>
    <property type="match status" value="1"/>
</dbReference>
<dbReference type="InterPro" id="IPR033116">
    <property type="entry name" value="TRYPSIN_SER"/>
</dbReference>
<feature type="region of interest" description="Disordered" evidence="3">
    <location>
        <begin position="95"/>
        <end position="168"/>
    </location>
</feature>
<dbReference type="Proteomes" id="UP000807504">
    <property type="component" value="Unassembled WGS sequence"/>
</dbReference>
<gene>
    <name evidence="6" type="ORF">HNY73_023001</name>
</gene>
<proteinExistence type="predicted"/>
<feature type="compositionally biased region" description="Polar residues" evidence="3">
    <location>
        <begin position="204"/>
        <end position="230"/>
    </location>
</feature>
<feature type="compositionally biased region" description="Low complexity" evidence="3">
    <location>
        <begin position="440"/>
        <end position="462"/>
    </location>
</feature>
<feature type="compositionally biased region" description="Low complexity" evidence="3">
    <location>
        <begin position="231"/>
        <end position="256"/>
    </location>
</feature>
<evidence type="ECO:0000256" key="4">
    <source>
        <dbReference type="SAM" id="SignalP"/>
    </source>
</evidence>
<evidence type="ECO:0000259" key="5">
    <source>
        <dbReference type="PROSITE" id="PS50240"/>
    </source>
</evidence>
<dbReference type="PROSITE" id="PS50240">
    <property type="entry name" value="TRYPSIN_DOM"/>
    <property type="match status" value="1"/>
</dbReference>
<keyword evidence="2" id="KW-0720">Serine protease</keyword>
<feature type="compositionally biased region" description="Polar residues" evidence="3">
    <location>
        <begin position="314"/>
        <end position="327"/>
    </location>
</feature>
<feature type="compositionally biased region" description="Polar residues" evidence="3">
    <location>
        <begin position="771"/>
        <end position="787"/>
    </location>
</feature>
<dbReference type="EMBL" id="JABXBU010002231">
    <property type="protein sequence ID" value="KAF8764979.1"/>
    <property type="molecule type" value="Genomic_DNA"/>
</dbReference>
<feature type="region of interest" description="Disordered" evidence="3">
    <location>
        <begin position="643"/>
        <end position="674"/>
    </location>
</feature>
<feature type="chain" id="PRO_5035829974" evidence="4">
    <location>
        <begin position="26"/>
        <end position="1572"/>
    </location>
</feature>
<reference evidence="6" key="1">
    <citation type="journal article" date="2020" name="bioRxiv">
        <title>Chromosome-level reference genome of the European wasp spider Argiope bruennichi: a resource for studies on range expansion and evolutionary adaptation.</title>
        <authorList>
            <person name="Sheffer M.M."/>
            <person name="Hoppe A."/>
            <person name="Krehenwinkel H."/>
            <person name="Uhl G."/>
            <person name="Kuss A.W."/>
            <person name="Jensen L."/>
            <person name="Jensen C."/>
            <person name="Gillespie R.G."/>
            <person name="Hoff K.J."/>
            <person name="Prost S."/>
        </authorList>
    </citation>
    <scope>NUCLEOTIDE SEQUENCE</scope>
</reference>
<dbReference type="GO" id="GO:0006508">
    <property type="term" value="P:proteolysis"/>
    <property type="evidence" value="ECO:0007669"/>
    <property type="project" value="UniProtKB-KW"/>
</dbReference>
<keyword evidence="1" id="KW-1015">Disulfide bond</keyword>
<dbReference type="Gene3D" id="2.40.10.10">
    <property type="entry name" value="Trypsin-like serine proteases"/>
    <property type="match status" value="1"/>
</dbReference>
<dbReference type="InterPro" id="IPR001314">
    <property type="entry name" value="Peptidase_S1A"/>
</dbReference>
<feature type="region of interest" description="Disordered" evidence="3">
    <location>
        <begin position="771"/>
        <end position="795"/>
    </location>
</feature>
<feature type="region of interest" description="Disordered" evidence="3">
    <location>
        <begin position="1253"/>
        <end position="1293"/>
    </location>
</feature>
<dbReference type="InterPro" id="IPR001254">
    <property type="entry name" value="Trypsin_dom"/>
</dbReference>
<feature type="region of interest" description="Disordered" evidence="3">
    <location>
        <begin position="475"/>
        <end position="539"/>
    </location>
</feature>
<feature type="compositionally biased region" description="Polar residues" evidence="3">
    <location>
        <begin position="488"/>
        <end position="497"/>
    </location>
</feature>
<dbReference type="Pfam" id="PF00089">
    <property type="entry name" value="Trypsin"/>
    <property type="match status" value="1"/>
</dbReference>
<dbReference type="GO" id="GO:0004252">
    <property type="term" value="F:serine-type endopeptidase activity"/>
    <property type="evidence" value="ECO:0007669"/>
    <property type="project" value="InterPro"/>
</dbReference>
<evidence type="ECO:0000313" key="6">
    <source>
        <dbReference type="EMBL" id="KAF8764979.1"/>
    </source>
</evidence>
<feature type="compositionally biased region" description="Low complexity" evidence="3">
    <location>
        <begin position="651"/>
        <end position="671"/>
    </location>
</feature>
<feature type="compositionally biased region" description="Low complexity" evidence="3">
    <location>
        <begin position="335"/>
        <end position="418"/>
    </location>
</feature>
<name>A0A8T0E403_ARGBR</name>
<feature type="region of interest" description="Disordered" evidence="3">
    <location>
        <begin position="968"/>
        <end position="1026"/>
    </location>
</feature>
<keyword evidence="7" id="KW-1185">Reference proteome</keyword>
<dbReference type="InterPro" id="IPR009003">
    <property type="entry name" value="Peptidase_S1_PA"/>
</dbReference>
<feature type="region of interest" description="Disordered" evidence="3">
    <location>
        <begin position="1188"/>
        <end position="1228"/>
    </location>
</feature>
<evidence type="ECO:0000313" key="7">
    <source>
        <dbReference type="Proteomes" id="UP000807504"/>
    </source>
</evidence>
<feature type="compositionally biased region" description="Polar residues" evidence="3">
    <location>
        <begin position="1276"/>
        <end position="1290"/>
    </location>
</feature>
<feature type="signal peptide" evidence="4">
    <location>
        <begin position="1"/>
        <end position="25"/>
    </location>
</feature>
<dbReference type="PRINTS" id="PR00722">
    <property type="entry name" value="CHYMOTRYPSIN"/>
</dbReference>
<keyword evidence="2" id="KW-0378">Hydrolase</keyword>
<dbReference type="SMART" id="SM00020">
    <property type="entry name" value="Tryp_SPc"/>
    <property type="match status" value="1"/>
</dbReference>
<keyword evidence="2" id="KW-0645">Protease</keyword>
<reference evidence="6" key="2">
    <citation type="submission" date="2020-06" db="EMBL/GenBank/DDBJ databases">
        <authorList>
            <person name="Sheffer M."/>
        </authorList>
    </citation>
    <scope>NUCLEOTIDE SEQUENCE</scope>
</reference>
<dbReference type="CDD" id="cd00190">
    <property type="entry name" value="Tryp_SPc"/>
    <property type="match status" value="1"/>
</dbReference>
<dbReference type="InterPro" id="IPR043504">
    <property type="entry name" value="Peptidase_S1_PA_chymotrypsin"/>
</dbReference>
<feature type="compositionally biased region" description="Polar residues" evidence="3">
    <location>
        <begin position="1188"/>
        <end position="1218"/>
    </location>
</feature>
<organism evidence="6 7">
    <name type="scientific">Argiope bruennichi</name>
    <name type="common">Wasp spider</name>
    <name type="synonym">Aranea bruennichi</name>
    <dbReference type="NCBI Taxonomy" id="94029"/>
    <lineage>
        <taxon>Eukaryota</taxon>
        <taxon>Metazoa</taxon>
        <taxon>Ecdysozoa</taxon>
        <taxon>Arthropoda</taxon>
        <taxon>Chelicerata</taxon>
        <taxon>Arachnida</taxon>
        <taxon>Araneae</taxon>
        <taxon>Araneomorphae</taxon>
        <taxon>Entelegynae</taxon>
        <taxon>Araneoidea</taxon>
        <taxon>Araneidae</taxon>
        <taxon>Argiope</taxon>
    </lineage>
</organism>
<evidence type="ECO:0000256" key="1">
    <source>
        <dbReference type="ARBA" id="ARBA00023157"/>
    </source>
</evidence>
<protein>
    <submittedName>
        <fullName evidence="6">Serine proteinase stubble like protein</fullName>
    </submittedName>
</protein>
<dbReference type="PROSITE" id="PS00134">
    <property type="entry name" value="TRYPSIN_HIS"/>
    <property type="match status" value="1"/>
</dbReference>
<dbReference type="PANTHER" id="PTHR24253:SF88">
    <property type="entry name" value="NOTOPLEURAL, ISOFORM A"/>
    <property type="match status" value="1"/>
</dbReference>
<evidence type="ECO:0000256" key="3">
    <source>
        <dbReference type="SAM" id="MobiDB-lite"/>
    </source>
</evidence>
<sequence length="1572" mass="173940">MVKWIARCARLVLVIFCIVLCGVYSHPDIYRVRPKDGGRVIQPYSCRDPVSKGEGVCMFSWNCQRSNGTHLTYCMDRFYFGSCCRLPPGVYIATPPPESSNEVTETEDTLKTKIYPSTHRTTEVPTSQKWSTESTTQEKKESSSIRFTSKPTRSSTTEFPPGLVTWRPNAGIRSTRVPVKVKPTKLFSTKPLFASSTTEDKTTEQPPSTSTSNIIIEVYTSTSSKIATPQSSSSYGADTSTSKSTTQRPQTSVTSVSRRRTRPTRPHGSSYPKRKTRPTRPYHNRNTTQIKTKPTRPVNRPTTPIPTVDREATTSRPTIGTWSNILDRTTKPFSLRRTTSSSLTRKTTPSSTTKLTTPSTTKRTTPSTTKRTIPSSTTKRTIPSSTTKATTSVVVTGPSTTPTSITSSSTTSRTTVRTTVKKRRPTRPHTVSTTYTHLAPKTTQTTTRRTTPTLPTTTTRRTTPRPVEIIEIITFPPFPGATRKPTERPSSSLSTASETRKTTTLRPTQTTSTTEAPYTSSISSTTATKTTTTELSSTTQKIIPSQDYTKDSTVAQTSTSDVILLTTNQDDELVSSSTLNPDLELTTEQGEDTTEQWFTTTSGTQYENLGRNPIVQHRPVQVLYDEHGNEIVSQEHFEEVSASKLEHTNSPTSPMTRKPPTTTTMKVPSTTDETSTQFDVTSKQFNVASTMPPSESNYILNNTELPVTSMEVDTSTQTVERSKETSTISEHTVSLVRGWGEKTEFLITKESEMTTVTVPEFLNYTHSYSSYTNNTESRESTANSFASDDTEKTSVDTTLSTLEASTTESTIALSVSGFDEISNITLETNPTTSHTQDIDQSTSVYEINVPVLTTTSEMHNAETPEATIHGDHWLDDLYDYYDYYLDPFYDHNPHISESKPNKNTEVPLETVNNHKITFAPIGTFDALVQEKNQLSGNSHSSSETLDTKISYETTSSLNLTTTVVPIDNQTSRPTIPNEIKTHSKVTPGSVLKRPQKPFLPSIPQERPSIKKPSKPPVTVSSTEHSKELTTEKFVSESIELTTYQSIPESIIDGIKTTIVTIDNHRPPVHDSSSSISSQSLFPSPVYQPVTDAGDKSETENFISESTLEPDKFSVFDISNGSTEEIKHNETDTTDVHPIDNLINDVEETVAETSTNIPTIRYPFPTILMQHTTKRPVITDSPNKLQTQFDTDTTNSTFKESTTNSLPGVTVTSQTSFSEEISDSTPEDVTSLHEVTFGATVKKPVEEVASTLSVTDKSTEISQQTESTSVSNRDETSTLQESVTSTTNMPDVTTPTSITTTNIIYTSTDIDLSSADYKEVCGKPIPGPMGRIVDGGNSYFGEWPWVVSLRQWKANSFKHKCGATLLNEFWAITAAHCVENVPLTDILLRMGEYDITHENEPLPFVERRVQIIASHPQFDRRTFEYDLALLRFYEPVVFQRNILPACVPTGNDTYVGRYATVTGWGRLYEDGPLPDVIQEVSLPIITNKQCESMYKQAGFVEDIPDIFICAGYVNGGKDSCEGDSGGPMVFKKYGLGYLVGDIFGGLGFMPPTPNPGVLQGFQISEWINQIIIF</sequence>
<feature type="region of interest" description="Disordered" evidence="3">
    <location>
        <begin position="192"/>
        <end position="462"/>
    </location>
</feature>
<keyword evidence="4" id="KW-0732">Signal</keyword>
<feature type="compositionally biased region" description="Basic residues" evidence="3">
    <location>
        <begin position="272"/>
        <end position="283"/>
    </location>
</feature>
<dbReference type="InterPro" id="IPR018114">
    <property type="entry name" value="TRYPSIN_HIS"/>
</dbReference>
<accession>A0A8T0E403</accession>
<feature type="compositionally biased region" description="Low complexity" evidence="3">
    <location>
        <begin position="502"/>
        <end position="539"/>
    </location>
</feature>
<evidence type="ECO:0000256" key="2">
    <source>
        <dbReference type="RuleBase" id="RU363034"/>
    </source>
</evidence>
<dbReference type="FunFam" id="2.40.10.10:FF:000068">
    <property type="entry name" value="transmembrane protease serine 2"/>
    <property type="match status" value="1"/>
</dbReference>
<feature type="compositionally biased region" description="Low complexity" evidence="3">
    <location>
        <begin position="1259"/>
        <end position="1270"/>
    </location>
</feature>
<comment type="caution">
    <text evidence="6">The sequence shown here is derived from an EMBL/GenBank/DDBJ whole genome shotgun (WGS) entry which is preliminary data.</text>
</comment>
<dbReference type="PROSITE" id="PS00135">
    <property type="entry name" value="TRYPSIN_SER"/>
    <property type="match status" value="1"/>
</dbReference>
<feature type="compositionally biased region" description="Polar residues" evidence="3">
    <location>
        <begin position="145"/>
        <end position="158"/>
    </location>
</feature>
<feature type="domain" description="Peptidase S1" evidence="5">
    <location>
        <begin position="1331"/>
        <end position="1571"/>
    </location>
</feature>